<keyword evidence="2" id="KW-0812">Transmembrane</keyword>
<sequence>MALRQGVHDSSLPAICLELKRAAINIAGNDKDKKPFHEVLHKIGTTKVATDNNATASVESAYFRDITEQDVIDSIREVVDALKDSRGPTRAEAWLKKLNNFVLQVSPVVKAAASTESGAWPASVVWAAIKVILHTTDYDAVQRGNPSALKDEIHPSSKVPSPARPAFEGIVVYLTEVCGILHSKSRAFLKGITTEDFSTAKTKLVQQFRAAEFEGIAQRFKEASQFLRDHEKSEVEYRRHQDFLGLLSRLHFVNFDDDLSRMVQPRLKDTCAWTLTNPTVRTWLDADTDSGSEGSRLWLYGGPGIGKSTLAAYLVEQSRAQRTADEVVLYFFCDAKDPRKRASAPIIKTLLAQILTMEDRCAYMDDIQVLLKAILSKSHDYPFSVIDLGSHLETMLSSFTTVRIILDGIDECDDEVTAEGGLLDLLESCNRRGTKLLYLSRTETHVSRRTKSWPSLHIGQTGTTEVDLQRYVGERLEQLQKRVPRIRNRQSLGDEIYHAAAGMFLYVRVITDHIAAMPNPTTEEVNNALHHSSAGLDQMYESYFEVLFRRNKGMDKLGDIAIRTLQWILFTAKPLQLHELNAMLATEPDYDDALLHHDIQEVLTRSLGVLIDFAQDETGVYYVRLVHQSLKEFLTRHRSSLCTSPILESLFHYLQPAIACCKLLLTCSIILASPSLLYTLHHQRLHIELAMLLEASQGRAATLAVHRRLHDTGLYAIRASSSFQTLPILDCFQRSRAFTHLLVSHDSDNIIRKYREYISQLQWSEDNVDTIFPRFLNLTSERLEALYLSLQCVESPTAPSFHSFPSPNPPKTLPAVEHCIRHLSFYISTAITSENHAVCIASLLATLYVNLDRCSQSALRVIDDVSVSCSQDSRRFDTVTHATETVDIVETLQLLVTSISTCNGLSGSPKGVLTCLQAAEDLSNLARKIIPCHDRFLDTGIHDVLEHELSSCSFTADDADFVFVLVHSLAHTRAVFRSLQRFDQHVQVLIGMSNLLEAMQNIQNDLAWLLAVKIHQCCPSAQKAKISQLVSAGRFDIPGLVSTPSLDSDTLPSGPRGPALFFVDQSILTPMFILPTCIVLLFCVFSKLPPAPSLWISIALQMLVSYGLERGCTRRLAEYYLLRRLARSVLSILILLRFVWTILFVGTNMLGLILAVSSLLLAHIQIHLAVDVLLKDSVTRRRPILQGFTARLHFVHPDLFNLTRFIFTTLAPVWNGIACAITQGQGDLGALLDYTSAIIVMSCTLDFLEDPGRWHHSVSKLQAIKTELSGLGSDVVYSGHVHRENLQHHWHQSTIDFYK</sequence>
<dbReference type="RefSeq" id="XP_024338469.1">
    <property type="nucleotide sequence ID" value="XM_024485637.1"/>
</dbReference>
<dbReference type="GeneID" id="36330586"/>
<evidence type="ECO:0000313" key="4">
    <source>
        <dbReference type="EMBL" id="OSX61675.1"/>
    </source>
</evidence>
<evidence type="ECO:0000256" key="2">
    <source>
        <dbReference type="SAM" id="Phobius"/>
    </source>
</evidence>
<keyword evidence="2" id="KW-0472">Membrane</keyword>
<dbReference type="PROSITE" id="PS50837">
    <property type="entry name" value="NACHT"/>
    <property type="match status" value="1"/>
</dbReference>
<organism evidence="4 5">
    <name type="scientific">Postia placenta MAD-698-R-SB12</name>
    <dbReference type="NCBI Taxonomy" id="670580"/>
    <lineage>
        <taxon>Eukaryota</taxon>
        <taxon>Fungi</taxon>
        <taxon>Dikarya</taxon>
        <taxon>Basidiomycota</taxon>
        <taxon>Agaricomycotina</taxon>
        <taxon>Agaricomycetes</taxon>
        <taxon>Polyporales</taxon>
        <taxon>Adustoporiaceae</taxon>
        <taxon>Rhodonia</taxon>
    </lineage>
</organism>
<dbReference type="Gene3D" id="3.40.50.300">
    <property type="entry name" value="P-loop containing nucleotide triphosphate hydrolases"/>
    <property type="match status" value="1"/>
</dbReference>
<feature type="transmembrane region" description="Helical" evidence="2">
    <location>
        <begin position="1125"/>
        <end position="1146"/>
    </location>
</feature>
<accession>A0A1X6MZ89</accession>
<dbReference type="PANTHER" id="PTHR10039:SF17">
    <property type="entry name" value="FUNGAL STAND N-TERMINAL GOODBYE DOMAIN-CONTAINING PROTEIN-RELATED"/>
    <property type="match status" value="1"/>
</dbReference>
<evidence type="ECO:0000313" key="5">
    <source>
        <dbReference type="Proteomes" id="UP000194127"/>
    </source>
</evidence>
<evidence type="ECO:0000256" key="1">
    <source>
        <dbReference type="ARBA" id="ARBA00022737"/>
    </source>
</evidence>
<reference evidence="4 5" key="1">
    <citation type="submission" date="2017-04" db="EMBL/GenBank/DDBJ databases">
        <title>Genome Sequence of the Model Brown-Rot Fungus Postia placenta SB12.</title>
        <authorList>
            <consortium name="DOE Joint Genome Institute"/>
            <person name="Gaskell J."/>
            <person name="Kersten P."/>
            <person name="Larrondo L.F."/>
            <person name="Canessa P."/>
            <person name="Martinez D."/>
            <person name="Hibbett D."/>
            <person name="Schmoll M."/>
            <person name="Kubicek C.P."/>
            <person name="Martinez A.T."/>
            <person name="Yadav J."/>
            <person name="Master E."/>
            <person name="Magnuson J.K."/>
            <person name="James T."/>
            <person name="Yaver D."/>
            <person name="Berka R."/>
            <person name="Labutti K."/>
            <person name="Lipzen A."/>
            <person name="Aerts A."/>
            <person name="Barry K."/>
            <person name="Henrissat B."/>
            <person name="Blanchette R."/>
            <person name="Grigoriev I."/>
            <person name="Cullen D."/>
        </authorList>
    </citation>
    <scope>NUCLEOTIDE SEQUENCE [LARGE SCALE GENOMIC DNA]</scope>
    <source>
        <strain evidence="4 5">MAD-698-R-SB12</strain>
    </source>
</reference>
<dbReference type="Pfam" id="PF24883">
    <property type="entry name" value="NPHP3_N"/>
    <property type="match status" value="1"/>
</dbReference>
<feature type="domain" description="NACHT" evidence="3">
    <location>
        <begin position="295"/>
        <end position="442"/>
    </location>
</feature>
<gene>
    <name evidence="4" type="ORF">POSPLADRAFT_1143951</name>
</gene>
<feature type="transmembrane region" description="Helical" evidence="2">
    <location>
        <begin position="1067"/>
        <end position="1088"/>
    </location>
</feature>
<dbReference type="InterPro" id="IPR027417">
    <property type="entry name" value="P-loop_NTPase"/>
</dbReference>
<keyword evidence="1" id="KW-0677">Repeat</keyword>
<dbReference type="InterPro" id="IPR007111">
    <property type="entry name" value="NACHT_NTPase"/>
</dbReference>
<dbReference type="PANTHER" id="PTHR10039">
    <property type="entry name" value="AMELOGENIN"/>
    <property type="match status" value="1"/>
</dbReference>
<keyword evidence="2" id="KW-1133">Transmembrane helix</keyword>
<dbReference type="InterPro" id="IPR056884">
    <property type="entry name" value="NPHP3-like_N"/>
</dbReference>
<proteinExistence type="predicted"/>
<protein>
    <recommendedName>
        <fullName evidence="3">NACHT domain-containing protein</fullName>
    </recommendedName>
</protein>
<keyword evidence="5" id="KW-1185">Reference proteome</keyword>
<dbReference type="SUPFAM" id="SSF52540">
    <property type="entry name" value="P-loop containing nucleoside triphosphate hydrolases"/>
    <property type="match status" value="1"/>
</dbReference>
<dbReference type="Proteomes" id="UP000194127">
    <property type="component" value="Unassembled WGS sequence"/>
</dbReference>
<evidence type="ECO:0000259" key="3">
    <source>
        <dbReference type="PROSITE" id="PS50837"/>
    </source>
</evidence>
<name>A0A1X6MZ89_9APHY</name>
<dbReference type="OrthoDB" id="7464126at2759"/>
<dbReference type="EMBL" id="KZ110598">
    <property type="protein sequence ID" value="OSX61675.1"/>
    <property type="molecule type" value="Genomic_DNA"/>
</dbReference>